<dbReference type="Pfam" id="PF00892">
    <property type="entry name" value="EamA"/>
    <property type="match status" value="2"/>
</dbReference>
<feature type="transmembrane region" description="Helical" evidence="7">
    <location>
        <begin position="208"/>
        <end position="227"/>
    </location>
</feature>
<dbReference type="Proteomes" id="UP000305238">
    <property type="component" value="Unassembled WGS sequence"/>
</dbReference>
<feature type="transmembrane region" description="Helical" evidence="7">
    <location>
        <begin position="64"/>
        <end position="81"/>
    </location>
</feature>
<feature type="region of interest" description="Disordered" evidence="6">
    <location>
        <begin position="284"/>
        <end position="310"/>
    </location>
</feature>
<comment type="similarity">
    <text evidence="2">Belongs to the EamA transporter family.</text>
</comment>
<dbReference type="InterPro" id="IPR037185">
    <property type="entry name" value="EmrE-like"/>
</dbReference>
<evidence type="ECO:0000313" key="10">
    <source>
        <dbReference type="Proteomes" id="UP000305238"/>
    </source>
</evidence>
<feature type="transmembrane region" description="Helical" evidence="7">
    <location>
        <begin position="239"/>
        <end position="257"/>
    </location>
</feature>
<name>A0A5S4G6V2_9ACTN</name>
<evidence type="ECO:0000259" key="8">
    <source>
        <dbReference type="Pfam" id="PF00892"/>
    </source>
</evidence>
<gene>
    <name evidence="9" type="ORF">ETD96_36930</name>
</gene>
<evidence type="ECO:0000256" key="1">
    <source>
        <dbReference type="ARBA" id="ARBA00004141"/>
    </source>
</evidence>
<evidence type="ECO:0000256" key="5">
    <source>
        <dbReference type="ARBA" id="ARBA00023136"/>
    </source>
</evidence>
<proteinExistence type="inferred from homology"/>
<feature type="transmembrane region" description="Helical" evidence="7">
    <location>
        <begin position="7"/>
        <end position="26"/>
    </location>
</feature>
<dbReference type="OrthoDB" id="4630069at2"/>
<dbReference type="InterPro" id="IPR050638">
    <property type="entry name" value="AA-Vitamin_Transporters"/>
</dbReference>
<evidence type="ECO:0000256" key="3">
    <source>
        <dbReference type="ARBA" id="ARBA00022692"/>
    </source>
</evidence>
<feature type="transmembrane region" description="Helical" evidence="7">
    <location>
        <begin position="263"/>
        <end position="281"/>
    </location>
</feature>
<dbReference type="EMBL" id="VCKZ01000415">
    <property type="protein sequence ID" value="TMR28733.1"/>
    <property type="molecule type" value="Genomic_DNA"/>
</dbReference>
<dbReference type="PANTHER" id="PTHR32322:SF2">
    <property type="entry name" value="EAMA DOMAIN-CONTAINING PROTEIN"/>
    <property type="match status" value="1"/>
</dbReference>
<evidence type="ECO:0000256" key="6">
    <source>
        <dbReference type="SAM" id="MobiDB-lite"/>
    </source>
</evidence>
<feature type="transmembrane region" description="Helical" evidence="7">
    <location>
        <begin position="178"/>
        <end position="196"/>
    </location>
</feature>
<organism evidence="9 10">
    <name type="scientific">Actinomadura geliboluensis</name>
    <dbReference type="NCBI Taxonomy" id="882440"/>
    <lineage>
        <taxon>Bacteria</taxon>
        <taxon>Bacillati</taxon>
        <taxon>Actinomycetota</taxon>
        <taxon>Actinomycetes</taxon>
        <taxon>Streptosporangiales</taxon>
        <taxon>Thermomonosporaceae</taxon>
        <taxon>Actinomadura</taxon>
    </lineage>
</organism>
<keyword evidence="4 7" id="KW-1133">Transmembrane helix</keyword>
<feature type="transmembrane region" description="Helical" evidence="7">
    <location>
        <begin position="93"/>
        <end position="111"/>
    </location>
</feature>
<dbReference type="SUPFAM" id="SSF103481">
    <property type="entry name" value="Multidrug resistance efflux transporter EmrE"/>
    <property type="match status" value="2"/>
</dbReference>
<dbReference type="InterPro" id="IPR000620">
    <property type="entry name" value="EamA_dom"/>
</dbReference>
<feature type="transmembrane region" description="Helical" evidence="7">
    <location>
        <begin position="32"/>
        <end position="52"/>
    </location>
</feature>
<comment type="subcellular location">
    <subcellularLocation>
        <location evidence="1">Membrane</location>
        <topology evidence="1">Multi-pass membrane protein</topology>
    </subcellularLocation>
</comment>
<keyword evidence="10" id="KW-1185">Reference proteome</keyword>
<accession>A0A5S4G6V2</accession>
<evidence type="ECO:0000256" key="2">
    <source>
        <dbReference type="ARBA" id="ARBA00007362"/>
    </source>
</evidence>
<dbReference type="PANTHER" id="PTHR32322">
    <property type="entry name" value="INNER MEMBRANE TRANSPORTER"/>
    <property type="match status" value="1"/>
</dbReference>
<evidence type="ECO:0000256" key="4">
    <source>
        <dbReference type="ARBA" id="ARBA00022989"/>
    </source>
</evidence>
<feature type="domain" description="EamA" evidence="8">
    <location>
        <begin position="152"/>
        <end position="279"/>
    </location>
</feature>
<dbReference type="GO" id="GO:0016020">
    <property type="term" value="C:membrane"/>
    <property type="evidence" value="ECO:0007669"/>
    <property type="project" value="UniProtKB-SubCell"/>
</dbReference>
<evidence type="ECO:0000256" key="7">
    <source>
        <dbReference type="SAM" id="Phobius"/>
    </source>
</evidence>
<reference evidence="9 10" key="1">
    <citation type="submission" date="2019-05" db="EMBL/GenBank/DDBJ databases">
        <title>Draft genome sequence of Actinomadura geliboluensis A8036.</title>
        <authorList>
            <person name="Saricaoglu S."/>
            <person name="Isik K."/>
        </authorList>
    </citation>
    <scope>NUCLEOTIDE SEQUENCE [LARGE SCALE GENOMIC DNA]</scope>
    <source>
        <strain evidence="9 10">A8036</strain>
    </source>
</reference>
<sequence length="310" mass="32561">MSRRGWMLFALMSVLWGIPYLMIKVAVESVSVPMVVFTRTALGALVLLPLVIRSGQLDTVRRHWRPLLAFTAVEILGPWALLSDAENRLTSSMTGLLIAAVPIVGVVLAWLTGDAERLGPMRWLGLLVGLAGVGVLAAPHLTGGSAWAIGEVMLVVLGYSIAPIITMRKLQDLPSLHMAAFALAIAALFYTGPAIATWPDTMPSGRVLAALIALGLVCTALAFIVFFELIREVGTSRGMVFTYVNPAVAVAAGVVFLGEPLTGTIIASFALILGGSVLATARRTTPPAAEPATEEEPSKEARAAAEPASG</sequence>
<comment type="caution">
    <text evidence="9">The sequence shown here is derived from an EMBL/GenBank/DDBJ whole genome shotgun (WGS) entry which is preliminary data.</text>
</comment>
<keyword evidence="5 7" id="KW-0472">Membrane</keyword>
<evidence type="ECO:0000313" key="9">
    <source>
        <dbReference type="EMBL" id="TMR28733.1"/>
    </source>
</evidence>
<dbReference type="AlphaFoldDB" id="A0A5S4G6V2"/>
<protein>
    <submittedName>
        <fullName evidence="9">DMT family transporter</fullName>
    </submittedName>
</protein>
<feature type="domain" description="EamA" evidence="8">
    <location>
        <begin position="5"/>
        <end position="136"/>
    </location>
</feature>
<feature type="transmembrane region" description="Helical" evidence="7">
    <location>
        <begin position="123"/>
        <end position="141"/>
    </location>
</feature>
<dbReference type="RefSeq" id="WP_138641153.1">
    <property type="nucleotide sequence ID" value="NZ_JASWDG010000004.1"/>
</dbReference>
<feature type="transmembrane region" description="Helical" evidence="7">
    <location>
        <begin position="147"/>
        <end position="166"/>
    </location>
</feature>
<keyword evidence="3 7" id="KW-0812">Transmembrane</keyword>